<dbReference type="InterPro" id="IPR045820">
    <property type="entry name" value="CLEC16A/TT9_C"/>
</dbReference>
<feature type="region of interest" description="Disordered" evidence="1">
    <location>
        <begin position="145"/>
        <end position="165"/>
    </location>
</feature>
<dbReference type="Proteomes" id="UP000826234">
    <property type="component" value="Unassembled WGS sequence"/>
</dbReference>
<feature type="compositionally biased region" description="Low complexity" evidence="1">
    <location>
        <begin position="145"/>
        <end position="160"/>
    </location>
</feature>
<reference evidence="3 4" key="1">
    <citation type="journal article" date="2022" name="Gigascience">
        <title>A chromosome-level genome assembly and annotation of the desert horned lizard, Phrynosoma platyrhinos, provides insight into chromosomal rearrangements among reptiles.</title>
        <authorList>
            <person name="Koochekian N."/>
            <person name="Ascanio A."/>
            <person name="Farleigh K."/>
            <person name="Card D.C."/>
            <person name="Schield D.R."/>
            <person name="Castoe T.A."/>
            <person name="Jezkova T."/>
        </authorList>
    </citation>
    <scope>NUCLEOTIDE SEQUENCE [LARGE SCALE GENOMIC DNA]</scope>
    <source>
        <strain evidence="3">NK-2021</strain>
    </source>
</reference>
<sequence>MFNFPPKDWFCCCPVHQPTQPLAAFIAVPFLQREHRALRFGRGQFCVDPFRGPEPISKANPRWLQQVPWRMNQWIILTSVIIRSNRGGKDGAGYSVSRRLTVMVDTGFRPSGNGDADNRPCKAPSRQVVPQVHVYDLAVVEQPLASSSSSSSHPSSATDDSSVHILKPSKTLSAARVAEGEPANLSPSLIPAPQPTISLISNDGTDTLSVDSLTLVPPVHPDSILAVSGILQAPAAETDVCAETGDGHLSHPSDGDEE</sequence>
<evidence type="ECO:0000313" key="4">
    <source>
        <dbReference type="Proteomes" id="UP000826234"/>
    </source>
</evidence>
<feature type="domain" description="CLEC16A/TT9 C-terminal" evidence="2">
    <location>
        <begin position="151"/>
        <end position="226"/>
    </location>
</feature>
<keyword evidence="4" id="KW-1185">Reference proteome</keyword>
<evidence type="ECO:0000259" key="2">
    <source>
        <dbReference type="Pfam" id="PF19439"/>
    </source>
</evidence>
<comment type="caution">
    <text evidence="3">The sequence shown here is derived from an EMBL/GenBank/DDBJ whole genome shotgun (WGS) entry which is preliminary data.</text>
</comment>
<dbReference type="EMBL" id="JAIPUX010000026">
    <property type="protein sequence ID" value="KAH0632057.1"/>
    <property type="molecule type" value="Genomic_DNA"/>
</dbReference>
<evidence type="ECO:0000313" key="3">
    <source>
        <dbReference type="EMBL" id="KAH0632057.1"/>
    </source>
</evidence>
<evidence type="ECO:0000256" key="1">
    <source>
        <dbReference type="SAM" id="MobiDB-lite"/>
    </source>
</evidence>
<dbReference type="Pfam" id="PF19439">
    <property type="entry name" value="CLEC16A_C"/>
    <property type="match status" value="1"/>
</dbReference>
<name>A0ABQ7TRL0_PHRPL</name>
<proteinExistence type="predicted"/>
<gene>
    <name evidence="3" type="ORF">JD844_020111</name>
</gene>
<organism evidence="3 4">
    <name type="scientific">Phrynosoma platyrhinos</name>
    <name type="common">Desert horned lizard</name>
    <dbReference type="NCBI Taxonomy" id="52577"/>
    <lineage>
        <taxon>Eukaryota</taxon>
        <taxon>Metazoa</taxon>
        <taxon>Chordata</taxon>
        <taxon>Craniata</taxon>
        <taxon>Vertebrata</taxon>
        <taxon>Euteleostomi</taxon>
        <taxon>Lepidosauria</taxon>
        <taxon>Squamata</taxon>
        <taxon>Bifurcata</taxon>
        <taxon>Unidentata</taxon>
        <taxon>Episquamata</taxon>
        <taxon>Toxicofera</taxon>
        <taxon>Iguania</taxon>
        <taxon>Phrynosomatidae</taxon>
        <taxon>Phrynosomatinae</taxon>
        <taxon>Phrynosoma</taxon>
    </lineage>
</organism>
<protein>
    <recommendedName>
        <fullName evidence="2">CLEC16A/TT9 C-terminal domain-containing protein</fullName>
    </recommendedName>
</protein>
<accession>A0ABQ7TRL0</accession>